<dbReference type="EMBL" id="FTOE01000006">
    <property type="protein sequence ID" value="SIS88068.1"/>
    <property type="molecule type" value="Genomic_DNA"/>
</dbReference>
<gene>
    <name evidence="2" type="ORF">SAMN05421760_106249</name>
</gene>
<sequence>MRQMLDEDQRLVILRGLLDFGGNANESVIQSCLDAYGHRISRDTVRTHMKWLEEQGLVRIDDVAGCYVGTLTARGQDASEGRAAVPGVKKPRAR</sequence>
<dbReference type="InterPro" id="IPR013668">
    <property type="entry name" value="RNase_R_HTH_12"/>
</dbReference>
<proteinExistence type="predicted"/>
<dbReference type="CDD" id="cd00090">
    <property type="entry name" value="HTH_ARSR"/>
    <property type="match status" value="1"/>
</dbReference>
<accession>A0A1N7MPZ0</accession>
<dbReference type="AlphaFoldDB" id="A0A1N7MPZ0"/>
<dbReference type="GO" id="GO:0006355">
    <property type="term" value="P:regulation of DNA-templated transcription"/>
    <property type="evidence" value="ECO:0007669"/>
    <property type="project" value="UniProtKB-ARBA"/>
</dbReference>
<dbReference type="RefSeq" id="WP_054340382.1">
    <property type="nucleotide sequence ID" value="NZ_FTOE01000006.1"/>
</dbReference>
<evidence type="ECO:0000313" key="2">
    <source>
        <dbReference type="EMBL" id="SIS88068.1"/>
    </source>
</evidence>
<evidence type="ECO:0000313" key="3">
    <source>
        <dbReference type="Proteomes" id="UP000185999"/>
    </source>
</evidence>
<dbReference type="OrthoDB" id="7855192at2"/>
<dbReference type="SUPFAM" id="SSF46785">
    <property type="entry name" value="Winged helix' DNA-binding domain"/>
    <property type="match status" value="1"/>
</dbReference>
<feature type="domain" description="Ribonuclease R winged-helix" evidence="1">
    <location>
        <begin position="28"/>
        <end position="75"/>
    </location>
</feature>
<keyword evidence="3" id="KW-1185">Reference proteome</keyword>
<dbReference type="STRING" id="619304.SAMN05421760_106249"/>
<dbReference type="Proteomes" id="UP000185999">
    <property type="component" value="Unassembled WGS sequence"/>
</dbReference>
<protein>
    <submittedName>
        <fullName evidence="2">Ribonuclease R winged-helix domain-containing protein</fullName>
    </submittedName>
</protein>
<dbReference type="Pfam" id="PF08461">
    <property type="entry name" value="WHD_RNase_R"/>
    <property type="match status" value="1"/>
</dbReference>
<dbReference type="InterPro" id="IPR011991">
    <property type="entry name" value="ArsR-like_HTH"/>
</dbReference>
<organism evidence="2 3">
    <name type="scientific">Neptunomonas antarctica</name>
    <dbReference type="NCBI Taxonomy" id="619304"/>
    <lineage>
        <taxon>Bacteria</taxon>
        <taxon>Pseudomonadati</taxon>
        <taxon>Pseudomonadota</taxon>
        <taxon>Gammaproteobacteria</taxon>
        <taxon>Oceanospirillales</taxon>
        <taxon>Oceanospirillaceae</taxon>
        <taxon>Neptunomonas</taxon>
    </lineage>
</organism>
<dbReference type="InterPro" id="IPR036390">
    <property type="entry name" value="WH_DNA-bd_sf"/>
</dbReference>
<reference evidence="3" key="1">
    <citation type="submission" date="2017-01" db="EMBL/GenBank/DDBJ databases">
        <authorList>
            <person name="Varghese N."/>
            <person name="Submissions S."/>
        </authorList>
    </citation>
    <scope>NUCLEOTIDE SEQUENCE [LARGE SCALE GENOMIC DNA]</scope>
    <source>
        <strain evidence="3">DSM 22306</strain>
    </source>
</reference>
<evidence type="ECO:0000259" key="1">
    <source>
        <dbReference type="Pfam" id="PF08461"/>
    </source>
</evidence>
<name>A0A1N7MPZ0_9GAMM</name>